<dbReference type="AlphaFoldDB" id="A0A4R0R9W9"/>
<proteinExistence type="inferred from homology"/>
<dbReference type="OrthoDB" id="1874341at2759"/>
<organism evidence="3 4">
    <name type="scientific">Steccherinum ochraceum</name>
    <dbReference type="NCBI Taxonomy" id="92696"/>
    <lineage>
        <taxon>Eukaryota</taxon>
        <taxon>Fungi</taxon>
        <taxon>Dikarya</taxon>
        <taxon>Basidiomycota</taxon>
        <taxon>Agaricomycotina</taxon>
        <taxon>Agaricomycetes</taxon>
        <taxon>Polyporales</taxon>
        <taxon>Steccherinaceae</taxon>
        <taxon>Steccherinum</taxon>
    </lineage>
</organism>
<dbReference type="Gene3D" id="1.25.40.1040">
    <property type="match status" value="1"/>
</dbReference>
<feature type="region of interest" description="Disordered" evidence="2">
    <location>
        <begin position="759"/>
        <end position="795"/>
    </location>
</feature>
<comment type="caution">
    <text evidence="3">The sequence shown here is derived from an EMBL/GenBank/DDBJ whole genome shotgun (WGS) entry which is preliminary data.</text>
</comment>
<evidence type="ECO:0000256" key="2">
    <source>
        <dbReference type="SAM" id="MobiDB-lite"/>
    </source>
</evidence>
<sequence>MSAAFDRQIRPVYDALDSNSNKSAVVACNKLLKKYPNIILLKALKALALVRQQKVEESLALCDEVFATKPTDDAVLTAMMHVLRGLGRQTDIITLFENAYKQQPQNGELAIHVFYANVRTGNWKAAQQIATKMAKQFQDDRFLYWSAVCSILQAKDPSTPATLKPVLLKLAHRMVTSSTVPSYHSADRLYVHLLILRDLEMYDDALTLLDSEIGKLICNTSLTVDEIRRDIKKLKGLVKEEGEVAQTRILEKKDRNWLEFLSVLDATFWDVTSVPEPTEEAREACKKHITQTQNLLQQVADLDGLKDRSGMLGLLELEKRARQHGFSTDASRTLSLAEKYFMHFGDKACAVEDLQPYIAFEGDDLAQWTSFLETNKSFTSASEVQRGINVFKLVRYNLLESELTPELESTRAAEYTAAYLECLPYGKSLPDTELQPADDLAILAGHAFVSAWTQSKDEAFLHSAVSILEYGSARSKQSYRIRLLLIRLYHLLGAPSLALEHYRLMNVKQVQTDTLSHLVLSRASTYSLSALGDITYMSECMESSQIYMNNSQETAEFIVKAFELQKYSQVSEFIEFEDRLDNSLQRDLMKLEHVRMRMAHEPVNADLVDMELIELKFIFDRVHYDNRDFDVTPNYQPRCSPSFSEQTLPFGKELSASAEWLSAFLKTYVKIFQQASDLTDTVEDKLLIGDRPKPSTAPENQVPLNDRLAKRSPEEAEKLTTEEQAFYEYTTALSTWLGPYHDYVRPPAAVLLAEAAKASEQLKSGHSPKPPSSPANGSSTNGNGHYKKDEEPPAVTEPPQILFKFFDDMKERFQAVVTTSHLPPALLHIATMTQEAFIVLDAETTRFKPAAVIKTNKFNALSSSFKELRTKASEVLKEFSAQLLQLAEQAATQETRKSFVESSKSIQISSGFDHDYVLNVAKKTTDARRDIYKGIGEGITKVLKTHS</sequence>
<evidence type="ECO:0000313" key="3">
    <source>
        <dbReference type="EMBL" id="TCD64660.1"/>
    </source>
</evidence>
<feature type="compositionally biased region" description="Basic and acidic residues" evidence="2">
    <location>
        <begin position="707"/>
        <end position="719"/>
    </location>
</feature>
<feature type="region of interest" description="Disordered" evidence="2">
    <location>
        <begin position="688"/>
        <end position="719"/>
    </location>
</feature>
<reference evidence="3 4" key="1">
    <citation type="submission" date="2018-11" db="EMBL/GenBank/DDBJ databases">
        <title>Genome assembly of Steccherinum ochraceum LE-BIN_3174, the white-rot fungus of the Steccherinaceae family (The Residual Polyporoid clade, Polyporales, Basidiomycota).</title>
        <authorList>
            <person name="Fedorova T.V."/>
            <person name="Glazunova O.A."/>
            <person name="Landesman E.O."/>
            <person name="Moiseenko K.V."/>
            <person name="Psurtseva N.V."/>
            <person name="Savinova O.S."/>
            <person name="Shakhova N.V."/>
            <person name="Tyazhelova T.V."/>
            <person name="Vasina D.V."/>
        </authorList>
    </citation>
    <scope>NUCLEOTIDE SEQUENCE [LARGE SCALE GENOMIC DNA]</scope>
    <source>
        <strain evidence="3 4">LE-BIN_3174</strain>
    </source>
</reference>
<protein>
    <recommendedName>
        <fullName evidence="5">Actin cytoskeleton organization protein</fullName>
    </recommendedName>
</protein>
<dbReference type="InterPro" id="IPR011990">
    <property type="entry name" value="TPR-like_helical_dom_sf"/>
</dbReference>
<evidence type="ECO:0000313" key="4">
    <source>
        <dbReference type="Proteomes" id="UP000292702"/>
    </source>
</evidence>
<gene>
    <name evidence="3" type="ORF">EIP91_003821</name>
</gene>
<dbReference type="GO" id="GO:0031416">
    <property type="term" value="C:NatB complex"/>
    <property type="evidence" value="ECO:0007669"/>
    <property type="project" value="TreeGrafter"/>
</dbReference>
<evidence type="ECO:0008006" key="5">
    <source>
        <dbReference type="Google" id="ProtNLM"/>
    </source>
</evidence>
<evidence type="ECO:0000256" key="1">
    <source>
        <dbReference type="ARBA" id="ARBA00006298"/>
    </source>
</evidence>
<dbReference type="EMBL" id="RWJN01000223">
    <property type="protein sequence ID" value="TCD64660.1"/>
    <property type="molecule type" value="Genomic_DNA"/>
</dbReference>
<dbReference type="InterPro" id="IPR019183">
    <property type="entry name" value="NAA25_NatB_aux_su"/>
</dbReference>
<dbReference type="PANTHER" id="PTHR22767:SF3">
    <property type="entry name" value="N-ALPHA-ACETYLTRANSFERASE 25, NATB AUXILIARY SUBUNIT"/>
    <property type="match status" value="1"/>
</dbReference>
<dbReference type="PANTHER" id="PTHR22767">
    <property type="entry name" value="N-TERMINAL ACETYLTRANSFERASE-RELATED"/>
    <property type="match status" value="1"/>
</dbReference>
<dbReference type="SUPFAM" id="SSF48452">
    <property type="entry name" value="TPR-like"/>
    <property type="match status" value="1"/>
</dbReference>
<dbReference type="Proteomes" id="UP000292702">
    <property type="component" value="Unassembled WGS sequence"/>
</dbReference>
<name>A0A4R0R9W9_9APHY</name>
<dbReference type="STRING" id="92696.A0A4R0R9W9"/>
<accession>A0A4R0R9W9</accession>
<keyword evidence="4" id="KW-1185">Reference proteome</keyword>
<comment type="similarity">
    <text evidence="1">Belongs to the MDM20/NAA25 family.</text>
</comment>
<dbReference type="Pfam" id="PF09797">
    <property type="entry name" value="NatB_MDM20"/>
    <property type="match status" value="1"/>
</dbReference>